<dbReference type="EC" id="3.1.1.11" evidence="9"/>
<evidence type="ECO:0000256" key="1">
    <source>
        <dbReference type="ARBA" id="ARBA00004191"/>
    </source>
</evidence>
<keyword evidence="5" id="KW-0134">Cell wall</keyword>
<evidence type="ECO:0000256" key="4">
    <source>
        <dbReference type="ARBA" id="ARBA00007786"/>
    </source>
</evidence>
<dbReference type="SMART" id="SM00856">
    <property type="entry name" value="PMEI"/>
    <property type="match status" value="1"/>
</dbReference>
<evidence type="ECO:0000256" key="2">
    <source>
        <dbReference type="ARBA" id="ARBA00005184"/>
    </source>
</evidence>
<dbReference type="NCBIfam" id="TIGR01614">
    <property type="entry name" value="PME_inhib"/>
    <property type="match status" value="1"/>
</dbReference>
<dbReference type="InterPro" id="IPR012334">
    <property type="entry name" value="Pectin_lyas_fold"/>
</dbReference>
<comment type="catalytic activity">
    <reaction evidence="9">
        <text>[(1-&gt;4)-alpha-D-galacturonosyl methyl ester](n) + n H2O = [(1-&gt;4)-alpha-D-galacturonosyl](n) + n methanol + n H(+)</text>
        <dbReference type="Rhea" id="RHEA:22380"/>
        <dbReference type="Rhea" id="RHEA-COMP:14570"/>
        <dbReference type="Rhea" id="RHEA-COMP:14573"/>
        <dbReference type="ChEBI" id="CHEBI:15377"/>
        <dbReference type="ChEBI" id="CHEBI:15378"/>
        <dbReference type="ChEBI" id="CHEBI:17790"/>
        <dbReference type="ChEBI" id="CHEBI:140522"/>
        <dbReference type="ChEBI" id="CHEBI:140523"/>
        <dbReference type="EC" id="3.1.1.11"/>
    </reaction>
</comment>
<comment type="subcellular location">
    <subcellularLocation>
        <location evidence="1">Secreted</location>
        <location evidence="1">Cell wall</location>
    </subcellularLocation>
</comment>
<dbReference type="OrthoDB" id="2019149at2759"/>
<dbReference type="Gene3D" id="2.160.20.10">
    <property type="entry name" value="Single-stranded right-handed beta-helix, Pectin lyase-like"/>
    <property type="match status" value="1"/>
</dbReference>
<evidence type="ECO:0000256" key="6">
    <source>
        <dbReference type="ARBA" id="ARBA00022801"/>
    </source>
</evidence>
<dbReference type="EMBL" id="JAAIUW010000011">
    <property type="protein sequence ID" value="KAF7808652.1"/>
    <property type="molecule type" value="Genomic_DNA"/>
</dbReference>
<evidence type="ECO:0000256" key="7">
    <source>
        <dbReference type="ARBA" id="ARBA00023085"/>
    </source>
</evidence>
<dbReference type="PANTHER" id="PTHR31707">
    <property type="entry name" value="PECTINESTERASE"/>
    <property type="match status" value="1"/>
</dbReference>
<dbReference type="UniPathway" id="UPA00545">
    <property type="reaction ID" value="UER00823"/>
</dbReference>
<dbReference type="SUPFAM" id="SSF51126">
    <property type="entry name" value="Pectin lyase-like"/>
    <property type="match status" value="1"/>
</dbReference>
<keyword evidence="12" id="KW-1185">Reference proteome</keyword>
<evidence type="ECO:0000313" key="11">
    <source>
        <dbReference type="EMBL" id="KAF7808652.1"/>
    </source>
</evidence>
<reference evidence="11" key="1">
    <citation type="submission" date="2020-09" db="EMBL/GenBank/DDBJ databases">
        <title>Genome-Enabled Discovery of Anthraquinone Biosynthesis in Senna tora.</title>
        <authorList>
            <person name="Kang S.-H."/>
            <person name="Pandey R.P."/>
            <person name="Lee C.-M."/>
            <person name="Sim J.-S."/>
            <person name="Jeong J.-T."/>
            <person name="Choi B.-S."/>
            <person name="Jung M."/>
            <person name="Ginzburg D."/>
            <person name="Zhao K."/>
            <person name="Won S.Y."/>
            <person name="Oh T.-J."/>
            <person name="Yu Y."/>
            <person name="Kim N.-H."/>
            <person name="Lee O.R."/>
            <person name="Lee T.-H."/>
            <person name="Bashyal P."/>
            <person name="Kim T.-S."/>
            <person name="Lee W.-H."/>
            <person name="Kawkins C."/>
            <person name="Kim C.-K."/>
            <person name="Kim J.S."/>
            <person name="Ahn B.O."/>
            <person name="Rhee S.Y."/>
            <person name="Sohng J.K."/>
        </authorList>
    </citation>
    <scope>NUCLEOTIDE SEQUENCE</scope>
    <source>
        <tissue evidence="11">Leaf</tissue>
    </source>
</reference>
<dbReference type="InterPro" id="IPR000070">
    <property type="entry name" value="Pectinesterase_cat"/>
</dbReference>
<feature type="active site" evidence="8">
    <location>
        <position position="364"/>
    </location>
</feature>
<dbReference type="GO" id="GO:0042545">
    <property type="term" value="P:cell wall modification"/>
    <property type="evidence" value="ECO:0007669"/>
    <property type="project" value="UniProtKB-UniRule"/>
</dbReference>
<dbReference type="InterPro" id="IPR033131">
    <property type="entry name" value="Pectinesterase_Asp_AS"/>
</dbReference>
<evidence type="ECO:0000256" key="5">
    <source>
        <dbReference type="ARBA" id="ARBA00022512"/>
    </source>
</evidence>
<dbReference type="SUPFAM" id="SSF101148">
    <property type="entry name" value="Plant invertase/pectin methylesterase inhibitor"/>
    <property type="match status" value="1"/>
</dbReference>
<feature type="domain" description="Pectinesterase inhibitor" evidence="10">
    <location>
        <begin position="2"/>
        <end position="156"/>
    </location>
</feature>
<evidence type="ECO:0000256" key="3">
    <source>
        <dbReference type="ARBA" id="ARBA00006027"/>
    </source>
</evidence>
<dbReference type="Proteomes" id="UP000634136">
    <property type="component" value="Unassembled WGS sequence"/>
</dbReference>
<dbReference type="PROSITE" id="PS00503">
    <property type="entry name" value="PECTINESTERASE_2"/>
    <property type="match status" value="1"/>
</dbReference>
<keyword evidence="6 9" id="KW-0378">Hydrolase</keyword>
<organism evidence="11 12">
    <name type="scientific">Senna tora</name>
    <dbReference type="NCBI Taxonomy" id="362788"/>
    <lineage>
        <taxon>Eukaryota</taxon>
        <taxon>Viridiplantae</taxon>
        <taxon>Streptophyta</taxon>
        <taxon>Embryophyta</taxon>
        <taxon>Tracheophyta</taxon>
        <taxon>Spermatophyta</taxon>
        <taxon>Magnoliopsida</taxon>
        <taxon>eudicotyledons</taxon>
        <taxon>Gunneridae</taxon>
        <taxon>Pentapetalae</taxon>
        <taxon>rosids</taxon>
        <taxon>fabids</taxon>
        <taxon>Fabales</taxon>
        <taxon>Fabaceae</taxon>
        <taxon>Caesalpinioideae</taxon>
        <taxon>Cassia clade</taxon>
        <taxon>Senna</taxon>
    </lineage>
</organism>
<dbReference type="AlphaFoldDB" id="A0A834SVP4"/>
<dbReference type="InterPro" id="IPR006501">
    <property type="entry name" value="Pectinesterase_inhib_dom"/>
</dbReference>
<keyword evidence="7 9" id="KW-0063">Aspartyl esterase</keyword>
<dbReference type="InterPro" id="IPR011050">
    <property type="entry name" value="Pectin_lyase_fold/virulence"/>
</dbReference>
<dbReference type="CDD" id="cd15798">
    <property type="entry name" value="PMEI-like_3"/>
    <property type="match status" value="1"/>
</dbReference>
<dbReference type="Pfam" id="PF01095">
    <property type="entry name" value="Pectinesterase"/>
    <property type="match status" value="1"/>
</dbReference>
<protein>
    <recommendedName>
        <fullName evidence="9">Pectinesterase</fullName>
        <ecNumber evidence="9">3.1.1.11</ecNumber>
    </recommendedName>
</protein>
<gene>
    <name evidence="11" type="ORF">G2W53_035395</name>
</gene>
<evidence type="ECO:0000313" key="12">
    <source>
        <dbReference type="Proteomes" id="UP000634136"/>
    </source>
</evidence>
<evidence type="ECO:0000256" key="8">
    <source>
        <dbReference type="PROSITE-ProRule" id="PRU10040"/>
    </source>
</evidence>
<dbReference type="Gene3D" id="1.20.140.40">
    <property type="entry name" value="Invertase/pectin methylesterase inhibitor family protein"/>
    <property type="match status" value="1"/>
</dbReference>
<dbReference type="InterPro" id="IPR035513">
    <property type="entry name" value="Invertase/methylesterase_inhib"/>
</dbReference>
<dbReference type="GO" id="GO:0004857">
    <property type="term" value="F:enzyme inhibitor activity"/>
    <property type="evidence" value="ECO:0007669"/>
    <property type="project" value="InterPro"/>
</dbReference>
<comment type="similarity">
    <text evidence="3">In the N-terminal section; belongs to the PMEI family.</text>
</comment>
<evidence type="ECO:0000256" key="9">
    <source>
        <dbReference type="RuleBase" id="RU000589"/>
    </source>
</evidence>
<proteinExistence type="inferred from homology"/>
<evidence type="ECO:0000259" key="10">
    <source>
        <dbReference type="SMART" id="SM00856"/>
    </source>
</evidence>
<dbReference type="FunFam" id="2.160.20.10:FF:000001">
    <property type="entry name" value="Pectinesterase"/>
    <property type="match status" value="1"/>
</dbReference>
<accession>A0A834SVP4</accession>
<comment type="similarity">
    <text evidence="4">In the C-terminal section; belongs to the pectinesterase family.</text>
</comment>
<comment type="pathway">
    <text evidence="2 9">Glycan metabolism; pectin degradation; 2-dehydro-3-deoxy-D-gluconate from pectin: step 1/5.</text>
</comment>
<dbReference type="GO" id="GO:0045490">
    <property type="term" value="P:pectin catabolic process"/>
    <property type="evidence" value="ECO:0007669"/>
    <property type="project" value="UniProtKB-UniRule"/>
</dbReference>
<dbReference type="Pfam" id="PF04043">
    <property type="entry name" value="PMEI"/>
    <property type="match status" value="1"/>
</dbReference>
<keyword evidence="5" id="KW-0964">Secreted</keyword>
<sequence>MHGGEAESLSCLHTPYPHVCNHYMSTNTLSTSSSSSSSFSFHEMALQVTMDQAIEAHKLVSTMKIMDNNDFNGGDNRAKLAWSDCLELYEDTVFQLNRSVSKSKNPDDRLTWLSAATANHQTCQNGFLDLNLQSHLNYFPNMLGNFSKLLSNSLAITMAMSISSSPSLSSSFKRVNNNNNGGGGRKLLGSYPEWVLESDRKLIEAAPGTPGPDVVVAKDGSGNYKSIAEGVAAAAKMGGGGGRRVVVHVKGGVYAENVEIKRTMKNLMIVGDGIGVTIVTGSKSAAQTTTFSSATFAVSGDNFIARDITFENTAGPAKHQAVALRCGADHAVFHRCSFLGYQDTLYVYSQRQFYRDCDIHGTVDFIFGDAAAILQNCNINARKPMGGQQNTVTAHGRSDPNENTGIIIQNCRVNGAPGTNNFLGRPWREYARTVVMASELGGIHPAGWLEWSGSFALKTLYYAEYMNTGGGAATGGRVKWPGFHVLRSPAEVSEFSVGNFLGGESWIPGANVPFDAGL</sequence>
<dbReference type="GO" id="GO:0030599">
    <property type="term" value="F:pectinesterase activity"/>
    <property type="evidence" value="ECO:0007669"/>
    <property type="project" value="UniProtKB-UniRule"/>
</dbReference>
<name>A0A834SVP4_9FABA</name>
<comment type="caution">
    <text evidence="11">The sequence shown here is derived from an EMBL/GenBank/DDBJ whole genome shotgun (WGS) entry which is preliminary data.</text>
</comment>